<evidence type="ECO:0000256" key="3">
    <source>
        <dbReference type="HAMAP-Rule" id="MF_00839"/>
    </source>
</evidence>
<dbReference type="Gene3D" id="3.30.505.50">
    <property type="entry name" value="Sigma 54 modulation/S30EA ribosomal protein, C-terminal domain"/>
    <property type="match status" value="1"/>
</dbReference>
<dbReference type="InterPro" id="IPR038416">
    <property type="entry name" value="Ribosom_S30AE_C_sf"/>
</dbReference>
<comment type="function">
    <text evidence="3">Required for dimerization of active 70S ribosomes into 100S ribosomes in stationary phase; 100S ribosomes are translationally inactive and sometimes present during exponential growth.</text>
</comment>
<gene>
    <name evidence="5" type="primary">yvyD</name>
    <name evidence="3" type="synonym">hpf</name>
    <name evidence="5" type="ORF">BVI061214_02284</name>
</gene>
<dbReference type="AlphaFoldDB" id="A0A0N0BMH8"/>
<feature type="domain" description="Sigma 54 modulation/S30EA ribosomal protein C-terminal" evidence="4">
    <location>
        <begin position="127"/>
        <end position="182"/>
    </location>
</feature>
<evidence type="ECO:0000313" key="5">
    <source>
        <dbReference type="EMBL" id="KOX91080.1"/>
    </source>
</evidence>
<dbReference type="GO" id="GO:0045900">
    <property type="term" value="P:negative regulation of translational elongation"/>
    <property type="evidence" value="ECO:0007669"/>
    <property type="project" value="TreeGrafter"/>
</dbReference>
<name>A0A0N0BMH8_THEAQ</name>
<dbReference type="FunFam" id="3.30.505.50:FF:000001">
    <property type="entry name" value="Ribosome hibernation promoting factor"/>
    <property type="match status" value="1"/>
</dbReference>
<evidence type="ECO:0000256" key="1">
    <source>
        <dbReference type="ARBA" id="ARBA00022490"/>
    </source>
</evidence>
<dbReference type="InterPro" id="IPR036567">
    <property type="entry name" value="RHF-like"/>
</dbReference>
<comment type="subcellular location">
    <subcellularLocation>
        <location evidence="3">Cytoplasm</location>
    </subcellularLocation>
</comment>
<dbReference type="SUPFAM" id="SSF69754">
    <property type="entry name" value="Ribosome binding protein Y (YfiA homologue)"/>
    <property type="match status" value="1"/>
</dbReference>
<comment type="subunit">
    <text evidence="3">Interacts with 100S ribosomes.</text>
</comment>
<dbReference type="InterPro" id="IPR003489">
    <property type="entry name" value="RHF/RaiA"/>
</dbReference>
<dbReference type="Pfam" id="PF02482">
    <property type="entry name" value="Ribosomal_S30AE"/>
    <property type="match status" value="1"/>
</dbReference>
<dbReference type="InterPro" id="IPR032528">
    <property type="entry name" value="Ribosom_S30AE_C"/>
</dbReference>
<dbReference type="GO" id="GO:0043024">
    <property type="term" value="F:ribosomal small subunit binding"/>
    <property type="evidence" value="ECO:0007669"/>
    <property type="project" value="TreeGrafter"/>
</dbReference>
<proteinExistence type="inferred from homology"/>
<sequence length="186" mass="21745">MNVYKLVGRNLEITDAIRDYVEKKLSRLDRYQNGELMAKVVLSLAGSPHVEKRAKAEVQLDLPGGLLRVEEEDQDLYAAIDRMVDRLEIQLKRYKERRFVGKRHSYQGPPPPEVRDMEALRKPEEEEGPRIVRVKRFEMKPMDPEEAVFQMEALGHDFFVFRNAKTDEINVVYRRKDGNYGLIEPA</sequence>
<dbReference type="NCBIfam" id="TIGR00741">
    <property type="entry name" value="yfiA"/>
    <property type="match status" value="1"/>
</dbReference>
<evidence type="ECO:0000313" key="6">
    <source>
        <dbReference type="Proteomes" id="UP000037685"/>
    </source>
</evidence>
<dbReference type="InterPro" id="IPR034694">
    <property type="entry name" value="HPF_long/plastid"/>
</dbReference>
<dbReference type="RefSeq" id="WP_053768489.1">
    <property type="nucleotide sequence ID" value="NZ_LHCI01000106.1"/>
</dbReference>
<dbReference type="Proteomes" id="UP000037685">
    <property type="component" value="Unassembled WGS sequence"/>
</dbReference>
<keyword evidence="1 3" id="KW-0963">Cytoplasm</keyword>
<dbReference type="GO" id="GO:0022627">
    <property type="term" value="C:cytosolic small ribosomal subunit"/>
    <property type="evidence" value="ECO:0007669"/>
    <property type="project" value="TreeGrafter"/>
</dbReference>
<dbReference type="Gene3D" id="3.30.160.100">
    <property type="entry name" value="Ribosome hibernation promotion factor-like"/>
    <property type="match status" value="1"/>
</dbReference>
<accession>A0A0N0BMH8</accession>
<comment type="caution">
    <text evidence="5">The sequence shown here is derived from an EMBL/GenBank/DDBJ whole genome shotgun (WGS) entry which is preliminary data.</text>
</comment>
<dbReference type="Pfam" id="PF16321">
    <property type="entry name" value="Ribosom_S30AE_C"/>
    <property type="match status" value="1"/>
</dbReference>
<organism evidence="5 6">
    <name type="scientific">Thermus aquaticus</name>
    <dbReference type="NCBI Taxonomy" id="271"/>
    <lineage>
        <taxon>Bacteria</taxon>
        <taxon>Thermotogati</taxon>
        <taxon>Deinococcota</taxon>
        <taxon>Deinococci</taxon>
        <taxon>Thermales</taxon>
        <taxon>Thermaceae</taxon>
        <taxon>Thermus</taxon>
    </lineage>
</organism>
<evidence type="ECO:0000256" key="2">
    <source>
        <dbReference type="ARBA" id="ARBA00022845"/>
    </source>
</evidence>
<dbReference type="PATRIC" id="fig|271.14.peg.2359"/>
<reference evidence="5 6" key="1">
    <citation type="submission" date="2015-07" db="EMBL/GenBank/DDBJ databases">
        <authorList>
            <person name="Noorani M."/>
        </authorList>
    </citation>
    <scope>NUCLEOTIDE SEQUENCE [LARGE SCALE GENOMIC DNA]</scope>
    <source>
        <strain evidence="6">ATCC 25104 / DSM 625 / JCM 10724 / NBRC 103206 / NCIMB 11243 / YT-1</strain>
    </source>
</reference>
<dbReference type="EMBL" id="LHCI01000106">
    <property type="protein sequence ID" value="KOX91080.1"/>
    <property type="molecule type" value="Genomic_DNA"/>
</dbReference>
<protein>
    <recommendedName>
        <fullName evidence="3">Ribosome hibernation promoting factor</fullName>
        <shortName evidence="3">HPF</shortName>
    </recommendedName>
</protein>
<dbReference type="HAMAP" id="MF_00839">
    <property type="entry name" value="HPF"/>
    <property type="match status" value="1"/>
</dbReference>
<dbReference type="PANTHER" id="PTHR33231">
    <property type="entry name" value="30S RIBOSOMAL PROTEIN"/>
    <property type="match status" value="1"/>
</dbReference>
<keyword evidence="2 3" id="KW-0810">Translation regulation</keyword>
<evidence type="ECO:0000259" key="4">
    <source>
        <dbReference type="Pfam" id="PF16321"/>
    </source>
</evidence>
<dbReference type="InterPro" id="IPR050574">
    <property type="entry name" value="HPF/YfiA_ribosome-assoc"/>
</dbReference>
<comment type="similarity">
    <text evidence="3">Belongs to the HPF/YfiA ribosome-associated protein family. Long HPF subfamily.</text>
</comment>
<dbReference type="CDD" id="cd00552">
    <property type="entry name" value="RaiA"/>
    <property type="match status" value="1"/>
</dbReference>
<dbReference type="PANTHER" id="PTHR33231:SF1">
    <property type="entry name" value="30S RIBOSOMAL PROTEIN"/>
    <property type="match status" value="1"/>
</dbReference>